<name>A0A087BH81_9BIFI</name>
<keyword evidence="2" id="KW-1185">Reference proteome</keyword>
<dbReference type="STRING" id="78345.BMERY_0875"/>
<reference evidence="1 2" key="1">
    <citation type="submission" date="2014-03" db="EMBL/GenBank/DDBJ databases">
        <title>Genomics of Bifidobacteria.</title>
        <authorList>
            <person name="Ventura M."/>
            <person name="Milani C."/>
            <person name="Lugli G.A."/>
        </authorList>
    </citation>
    <scope>NUCLEOTIDE SEQUENCE [LARGE SCALE GENOMIC DNA]</scope>
    <source>
        <strain evidence="1 2">LMG 11341</strain>
    </source>
</reference>
<gene>
    <name evidence="1" type="ORF">BMERY_0875</name>
</gene>
<accession>A0A087BH81</accession>
<organism evidence="1 2">
    <name type="scientific">Bifidobacterium merycicum</name>
    <dbReference type="NCBI Taxonomy" id="78345"/>
    <lineage>
        <taxon>Bacteria</taxon>
        <taxon>Bacillati</taxon>
        <taxon>Actinomycetota</taxon>
        <taxon>Actinomycetes</taxon>
        <taxon>Bifidobacteriales</taxon>
        <taxon>Bifidobacteriaceae</taxon>
        <taxon>Bifidobacterium</taxon>
    </lineage>
</organism>
<dbReference type="AlphaFoldDB" id="A0A087BH81"/>
<dbReference type="OrthoDB" id="3235082at2"/>
<sequence>MSIPVTPRRTEPLLLPRLLELFPGVTFDTIERNDLEPPFTEATLADSMQGMSTPISQYVRLRLGVRCMREDHTGDWDKAARLWADIAGEIIRLGTVAPLIDASLESGPVRMTDEDKRLVSAYGVLLLEVSVN</sequence>
<evidence type="ECO:0000313" key="2">
    <source>
        <dbReference type="Proteomes" id="UP000029060"/>
    </source>
</evidence>
<proteinExistence type="predicted"/>
<dbReference type="Proteomes" id="UP000029060">
    <property type="component" value="Unassembled WGS sequence"/>
</dbReference>
<dbReference type="EMBL" id="JGZC01000006">
    <property type="protein sequence ID" value="KFI70381.1"/>
    <property type="molecule type" value="Genomic_DNA"/>
</dbReference>
<comment type="caution">
    <text evidence="1">The sequence shown here is derived from an EMBL/GenBank/DDBJ whole genome shotgun (WGS) entry which is preliminary data.</text>
</comment>
<evidence type="ECO:0000313" key="1">
    <source>
        <dbReference type="EMBL" id="KFI70381.1"/>
    </source>
</evidence>
<dbReference type="RefSeq" id="WP_033523786.1">
    <property type="nucleotide sequence ID" value="NZ_JGZC01000006.1"/>
</dbReference>
<dbReference type="eggNOG" id="ENOG5031SDG">
    <property type="taxonomic scope" value="Bacteria"/>
</dbReference>
<protein>
    <submittedName>
        <fullName evidence="1">Uncharacterized protein</fullName>
    </submittedName>
</protein>